<evidence type="ECO:0000256" key="6">
    <source>
        <dbReference type="ARBA" id="ARBA00022989"/>
    </source>
</evidence>
<keyword evidence="4 8" id="KW-1003">Cell membrane</keyword>
<dbReference type="InterPro" id="IPR006043">
    <property type="entry name" value="NCS2"/>
</dbReference>
<dbReference type="AlphaFoldDB" id="A0AAU7KCN8"/>
<keyword evidence="5 8" id="KW-0812">Transmembrane</keyword>
<sequence length="443" mass="45870">MSNQQPEPSSGKSPLDRFFKLSEHRTTVKTEVIAGITTFLTMAYIIFVNPSILSEAGMDYGAVFVATCVAAAVGCLVMGLWANYPIALAPGMGLNAFFTYGVVLGMGYTWEAALGAVFLSGVTFFLLSIFRIREWIINSIPITLRLGIAAGIGLFLAMVAMKNAGIIVDNPATLVSVGDLSEPAPLYALAGFFVITALAHLRVTGAVMIGILGVTLVAMLLGHNEFSGVVSMPPSIAPTLMSMDLAGAFDVAMISVVFAFLFVDLFDTSGTLVGVAHRGGLLDKDGKLPRLGRALMADSTASMAGAALGTSTTTSYVESTAGIAAGGRTGLTAVVVAVLFLASLFFAPLAGSIPAYATAGALLYVASLMAGSLAHADWDDATEAAPVLIAALAMPLTFSIAEGIAFGFVSYVAIKALSGRFKDLNAAVVILGVLFAIKMIYLD</sequence>
<protein>
    <submittedName>
        <fullName evidence="10">NCS2 family permease</fullName>
    </submittedName>
</protein>
<feature type="transmembrane region" description="Helical" evidence="9">
    <location>
        <begin position="142"/>
        <end position="168"/>
    </location>
</feature>
<proteinExistence type="inferred from homology"/>
<keyword evidence="3 8" id="KW-0813">Transport</keyword>
<dbReference type="EMBL" id="CP098827">
    <property type="protein sequence ID" value="XBO69270.1"/>
    <property type="molecule type" value="Genomic_DNA"/>
</dbReference>
<dbReference type="InterPro" id="IPR045018">
    <property type="entry name" value="Azg-like"/>
</dbReference>
<evidence type="ECO:0000256" key="2">
    <source>
        <dbReference type="ARBA" id="ARBA00005697"/>
    </source>
</evidence>
<dbReference type="PANTHER" id="PTHR43337">
    <property type="entry name" value="XANTHINE/URACIL PERMEASE C887.17-RELATED"/>
    <property type="match status" value="1"/>
</dbReference>
<evidence type="ECO:0000256" key="5">
    <source>
        <dbReference type="ARBA" id="ARBA00022692"/>
    </source>
</evidence>
<evidence type="ECO:0000256" key="1">
    <source>
        <dbReference type="ARBA" id="ARBA00004651"/>
    </source>
</evidence>
<feature type="transmembrane region" description="Helical" evidence="9">
    <location>
        <begin position="30"/>
        <end position="48"/>
    </location>
</feature>
<evidence type="ECO:0000256" key="7">
    <source>
        <dbReference type="ARBA" id="ARBA00023136"/>
    </source>
</evidence>
<feature type="transmembrane region" description="Helical" evidence="9">
    <location>
        <begin position="388"/>
        <end position="412"/>
    </location>
</feature>
<dbReference type="GO" id="GO:0015207">
    <property type="term" value="F:adenine transmembrane transporter activity"/>
    <property type="evidence" value="ECO:0007669"/>
    <property type="project" value="TreeGrafter"/>
</dbReference>
<name>A0AAU7KCN8_9GAMM</name>
<reference evidence="10" key="1">
    <citation type="submission" date="2022-06" db="EMBL/GenBank/DDBJ databases">
        <title>A novel DMS-producing enzyme.</title>
        <authorList>
            <person name="Zhang Y."/>
        </authorList>
    </citation>
    <scope>NUCLEOTIDE SEQUENCE</scope>
    <source>
        <strain evidence="10">RT37</strain>
    </source>
</reference>
<organism evidence="10">
    <name type="scientific">Halomonas sp. RT37</name>
    <dbReference type="NCBI Taxonomy" id="2950872"/>
    <lineage>
        <taxon>Bacteria</taxon>
        <taxon>Pseudomonadati</taxon>
        <taxon>Pseudomonadota</taxon>
        <taxon>Gammaproteobacteria</taxon>
        <taxon>Oceanospirillales</taxon>
        <taxon>Halomonadaceae</taxon>
        <taxon>Halomonas</taxon>
    </lineage>
</organism>
<dbReference type="RefSeq" id="WP_045992468.1">
    <property type="nucleotide sequence ID" value="NZ_CP098827.1"/>
</dbReference>
<feature type="transmembrane region" description="Helical" evidence="9">
    <location>
        <begin position="112"/>
        <end position="130"/>
    </location>
</feature>
<dbReference type="PANTHER" id="PTHR43337:SF1">
    <property type="entry name" value="XANTHINE_URACIL PERMEASE C887.17-RELATED"/>
    <property type="match status" value="1"/>
</dbReference>
<feature type="transmembrane region" description="Helical" evidence="9">
    <location>
        <begin position="356"/>
        <end position="376"/>
    </location>
</feature>
<feature type="transmembrane region" description="Helical" evidence="9">
    <location>
        <begin position="330"/>
        <end position="349"/>
    </location>
</feature>
<gene>
    <name evidence="10" type="ORF">NFG58_11540</name>
</gene>
<keyword evidence="7 8" id="KW-0472">Membrane</keyword>
<feature type="transmembrane region" description="Helical" evidence="9">
    <location>
        <begin position="60"/>
        <end position="81"/>
    </location>
</feature>
<comment type="subcellular location">
    <subcellularLocation>
        <location evidence="1 8">Cell membrane</location>
        <topology evidence="1 8">Multi-pass membrane protein</topology>
    </subcellularLocation>
</comment>
<evidence type="ECO:0000256" key="4">
    <source>
        <dbReference type="ARBA" id="ARBA00022475"/>
    </source>
</evidence>
<evidence type="ECO:0000313" key="10">
    <source>
        <dbReference type="EMBL" id="XBO69270.1"/>
    </source>
</evidence>
<dbReference type="Pfam" id="PF00860">
    <property type="entry name" value="Xan_ur_permease"/>
    <property type="match status" value="1"/>
</dbReference>
<dbReference type="GO" id="GO:0005886">
    <property type="term" value="C:plasma membrane"/>
    <property type="evidence" value="ECO:0007669"/>
    <property type="project" value="UniProtKB-SubCell"/>
</dbReference>
<dbReference type="PIRSF" id="PIRSF005353">
    <property type="entry name" value="PbuG"/>
    <property type="match status" value="1"/>
</dbReference>
<accession>A0AAU7KCN8</accession>
<feature type="transmembrane region" description="Helical" evidence="9">
    <location>
        <begin position="424"/>
        <end position="442"/>
    </location>
</feature>
<feature type="transmembrane region" description="Helical" evidence="9">
    <location>
        <begin position="188"/>
        <end position="221"/>
    </location>
</feature>
<comment type="similarity">
    <text evidence="2 8">Belongs to the nucleobase:cation symporter-2 (NCS2) (TC 2.A.40) family. Azg-like subfamily.</text>
</comment>
<dbReference type="InterPro" id="IPR026033">
    <property type="entry name" value="Azg-like_bact_archaea"/>
</dbReference>
<feature type="transmembrane region" description="Helical" evidence="9">
    <location>
        <begin position="242"/>
        <end position="263"/>
    </location>
</feature>
<keyword evidence="6 8" id="KW-1133">Transmembrane helix</keyword>
<evidence type="ECO:0000256" key="8">
    <source>
        <dbReference type="PIRNR" id="PIRNR005353"/>
    </source>
</evidence>
<evidence type="ECO:0000256" key="9">
    <source>
        <dbReference type="SAM" id="Phobius"/>
    </source>
</evidence>
<evidence type="ECO:0000256" key="3">
    <source>
        <dbReference type="ARBA" id="ARBA00022448"/>
    </source>
</evidence>